<dbReference type="PANTHER" id="PTHR45436">
    <property type="entry name" value="SENSOR HISTIDINE KINASE YKOH"/>
    <property type="match status" value="1"/>
</dbReference>
<evidence type="ECO:0000256" key="8">
    <source>
        <dbReference type="ARBA" id="ARBA00022989"/>
    </source>
</evidence>
<organism evidence="12 13">
    <name type="scientific">Pseudochrobactrum saccharolyticum</name>
    <dbReference type="NCBI Taxonomy" id="354352"/>
    <lineage>
        <taxon>Bacteria</taxon>
        <taxon>Pseudomonadati</taxon>
        <taxon>Pseudomonadota</taxon>
        <taxon>Alphaproteobacteria</taxon>
        <taxon>Hyphomicrobiales</taxon>
        <taxon>Brucellaceae</taxon>
        <taxon>Pseudochrobactrum</taxon>
    </lineage>
</organism>
<evidence type="ECO:0000256" key="5">
    <source>
        <dbReference type="ARBA" id="ARBA00022679"/>
    </source>
</evidence>
<dbReference type="Gene3D" id="1.10.287.130">
    <property type="match status" value="1"/>
</dbReference>
<dbReference type="Proteomes" id="UP000531231">
    <property type="component" value="Unassembled WGS sequence"/>
</dbReference>
<dbReference type="InterPro" id="IPR003661">
    <property type="entry name" value="HisK_dim/P_dom"/>
</dbReference>
<keyword evidence="9 10" id="KW-0472">Membrane</keyword>
<evidence type="ECO:0000256" key="7">
    <source>
        <dbReference type="ARBA" id="ARBA00022777"/>
    </source>
</evidence>
<dbReference type="CDD" id="cd00082">
    <property type="entry name" value="HisKA"/>
    <property type="match status" value="1"/>
</dbReference>
<dbReference type="SUPFAM" id="SSF55874">
    <property type="entry name" value="ATPase domain of HSP90 chaperone/DNA topoisomerase II/histidine kinase"/>
    <property type="match status" value="1"/>
</dbReference>
<feature type="domain" description="Histidine kinase" evidence="11">
    <location>
        <begin position="246"/>
        <end position="458"/>
    </location>
</feature>
<dbReference type="InterPro" id="IPR050428">
    <property type="entry name" value="TCS_sensor_his_kinase"/>
</dbReference>
<evidence type="ECO:0000256" key="1">
    <source>
        <dbReference type="ARBA" id="ARBA00000085"/>
    </source>
</evidence>
<dbReference type="SUPFAM" id="SSF47384">
    <property type="entry name" value="Homodimeric domain of signal transducing histidine kinase"/>
    <property type="match status" value="1"/>
</dbReference>
<protein>
    <recommendedName>
        <fullName evidence="3">histidine kinase</fullName>
        <ecNumber evidence="3">2.7.13.3</ecNumber>
    </recommendedName>
</protein>
<dbReference type="InterPro" id="IPR004358">
    <property type="entry name" value="Sig_transdc_His_kin-like_C"/>
</dbReference>
<dbReference type="InterPro" id="IPR036890">
    <property type="entry name" value="HATPase_C_sf"/>
</dbReference>
<dbReference type="SMART" id="SM00388">
    <property type="entry name" value="HisKA"/>
    <property type="match status" value="1"/>
</dbReference>
<evidence type="ECO:0000259" key="11">
    <source>
        <dbReference type="PROSITE" id="PS50109"/>
    </source>
</evidence>
<dbReference type="PROSITE" id="PS50109">
    <property type="entry name" value="HIS_KIN"/>
    <property type="match status" value="1"/>
</dbReference>
<keyword evidence="5 12" id="KW-0808">Transferase</keyword>
<dbReference type="Pfam" id="PF00512">
    <property type="entry name" value="HisKA"/>
    <property type="match status" value="1"/>
</dbReference>
<comment type="catalytic activity">
    <reaction evidence="1">
        <text>ATP + protein L-histidine = ADP + protein N-phospho-L-histidine.</text>
        <dbReference type="EC" id="2.7.13.3"/>
    </reaction>
</comment>
<feature type="transmembrane region" description="Helical" evidence="10">
    <location>
        <begin position="167"/>
        <end position="190"/>
    </location>
</feature>
<name>A0A7W8EQB6_9HYPH</name>
<dbReference type="PRINTS" id="PR00344">
    <property type="entry name" value="BCTRLSENSOR"/>
</dbReference>
<dbReference type="InterPro" id="IPR005467">
    <property type="entry name" value="His_kinase_dom"/>
</dbReference>
<keyword evidence="8 10" id="KW-1133">Transmembrane helix</keyword>
<dbReference type="RefSeq" id="WP_151159536.1">
    <property type="nucleotide sequence ID" value="NZ_JACHIL010000003.1"/>
</dbReference>
<dbReference type="InterPro" id="IPR013727">
    <property type="entry name" value="2CSK_N"/>
</dbReference>
<dbReference type="EC" id="2.7.13.3" evidence="3"/>
<dbReference type="EMBL" id="JACHIL010000003">
    <property type="protein sequence ID" value="MBB5091483.1"/>
    <property type="molecule type" value="Genomic_DNA"/>
</dbReference>
<comment type="subcellular location">
    <subcellularLocation>
        <location evidence="2">Membrane</location>
    </subcellularLocation>
</comment>
<dbReference type="CDD" id="cd00075">
    <property type="entry name" value="HATPase"/>
    <property type="match status" value="1"/>
</dbReference>
<dbReference type="GO" id="GO:0000155">
    <property type="term" value="F:phosphorelay sensor kinase activity"/>
    <property type="evidence" value="ECO:0007669"/>
    <property type="project" value="InterPro"/>
</dbReference>
<comment type="caution">
    <text evidence="12">The sequence shown here is derived from an EMBL/GenBank/DDBJ whole genome shotgun (WGS) entry which is preliminary data.</text>
</comment>
<evidence type="ECO:0000313" key="12">
    <source>
        <dbReference type="EMBL" id="MBB5091483.1"/>
    </source>
</evidence>
<evidence type="ECO:0000256" key="3">
    <source>
        <dbReference type="ARBA" id="ARBA00012438"/>
    </source>
</evidence>
<keyword evidence="7 12" id="KW-0418">Kinase</keyword>
<dbReference type="PANTHER" id="PTHR45436:SF1">
    <property type="entry name" value="SENSOR PROTEIN QSEC"/>
    <property type="match status" value="1"/>
</dbReference>
<dbReference type="InterPro" id="IPR003594">
    <property type="entry name" value="HATPase_dom"/>
</dbReference>
<dbReference type="Pfam" id="PF02518">
    <property type="entry name" value="HATPase_c"/>
    <property type="match status" value="1"/>
</dbReference>
<dbReference type="Gene3D" id="3.30.565.10">
    <property type="entry name" value="Histidine kinase-like ATPase, C-terminal domain"/>
    <property type="match status" value="1"/>
</dbReference>
<evidence type="ECO:0000256" key="9">
    <source>
        <dbReference type="ARBA" id="ARBA00023136"/>
    </source>
</evidence>
<evidence type="ECO:0000256" key="10">
    <source>
        <dbReference type="SAM" id="Phobius"/>
    </source>
</evidence>
<keyword evidence="6 10" id="KW-0812">Transmembrane</keyword>
<gene>
    <name evidence="12" type="ORF">HNQ68_002024</name>
</gene>
<reference evidence="12 13" key="1">
    <citation type="submission" date="2020-08" db="EMBL/GenBank/DDBJ databases">
        <title>Genomic Encyclopedia of Type Strains, Phase IV (KMG-IV): sequencing the most valuable type-strain genomes for metagenomic binning, comparative biology and taxonomic classification.</title>
        <authorList>
            <person name="Goeker M."/>
        </authorList>
    </citation>
    <scope>NUCLEOTIDE SEQUENCE [LARGE SCALE GENOMIC DNA]</scope>
    <source>
        <strain evidence="12 13">DSM 25620</strain>
    </source>
</reference>
<accession>A0A7W8EQB6</accession>
<feature type="transmembrane region" description="Helical" evidence="10">
    <location>
        <begin position="12"/>
        <end position="34"/>
    </location>
</feature>
<proteinExistence type="predicted"/>
<evidence type="ECO:0000256" key="6">
    <source>
        <dbReference type="ARBA" id="ARBA00022692"/>
    </source>
</evidence>
<keyword evidence="13" id="KW-1185">Reference proteome</keyword>
<dbReference type="Pfam" id="PF08521">
    <property type="entry name" value="2CSK_N"/>
    <property type="match status" value="1"/>
</dbReference>
<dbReference type="GO" id="GO:0005886">
    <property type="term" value="C:plasma membrane"/>
    <property type="evidence" value="ECO:0007669"/>
    <property type="project" value="TreeGrafter"/>
</dbReference>
<evidence type="ECO:0000313" key="13">
    <source>
        <dbReference type="Proteomes" id="UP000531231"/>
    </source>
</evidence>
<dbReference type="SMART" id="SM00387">
    <property type="entry name" value="HATPase_c"/>
    <property type="match status" value="1"/>
</dbReference>
<dbReference type="AlphaFoldDB" id="A0A7W8EQB6"/>
<evidence type="ECO:0000256" key="4">
    <source>
        <dbReference type="ARBA" id="ARBA00022553"/>
    </source>
</evidence>
<sequence length="460" mass="50451">MAREHSLFGRLVLRVTIILTIGAALLITAAWYYGRSAASQTYDRLLLGAALQMAGSLSIEDGKLNASLPVSAFELLGFSQEDRIFYRLIDTEGQTLTGYRDLAGYIDYTAARTGPVFLNDVYRDTPVRLVVVSRVLSDPPLSGWAYVLVAQTTEARNALTQEITSRAILLVILMSFLALIAGILAIRYSLQPVAALGSALHKRDPQDLTPLDLDIPTEMKPFIGSINHFMNRLDQRVMLLQRFIADAAHQIRTPLTALAAQADMLETETLPANAQHSLQRMRVRITELSRLTGQLLNHAMVIHRAGTVHLEKTDLVIVARQAFRMAVPVTVNPDIVVSFEAAQKQVSVAGDIVSLREAIANIIDNALRHGSKAELAVRVSAENNRALVEVSDDGEGIPPEKWPHVVERFMTSKPHEGNSGLGFAIASEVATAHSGLIRFREKTTHSNFCVILDIPLGQDT</sequence>
<dbReference type="InterPro" id="IPR036097">
    <property type="entry name" value="HisK_dim/P_sf"/>
</dbReference>
<keyword evidence="4" id="KW-0597">Phosphoprotein</keyword>
<evidence type="ECO:0000256" key="2">
    <source>
        <dbReference type="ARBA" id="ARBA00004370"/>
    </source>
</evidence>